<evidence type="ECO:0000313" key="2">
    <source>
        <dbReference type="EMBL" id="AIQ70888.1"/>
    </source>
</evidence>
<dbReference type="EMBL" id="CP009287">
    <property type="protein sequence ID" value="AIQ70888.1"/>
    <property type="molecule type" value="Genomic_DNA"/>
</dbReference>
<dbReference type="STRING" id="189425.PGRAT_27120"/>
<reference evidence="2 3" key="1">
    <citation type="submission" date="2014-08" db="EMBL/GenBank/DDBJ databases">
        <title>Comparative genomics of the Paenibacillus odorifer group.</title>
        <authorList>
            <person name="den Bakker H.C."/>
            <person name="Tsai Y.-C."/>
            <person name="Martin N."/>
            <person name="Korlach J."/>
            <person name="Wiedmann M."/>
        </authorList>
    </citation>
    <scope>NUCLEOTIDE SEQUENCE [LARGE SCALE GENOMIC DNA]</scope>
    <source>
        <strain evidence="2 3">DSM 15220</strain>
    </source>
</reference>
<dbReference type="KEGG" id="pgm:PGRAT_27120"/>
<proteinExistence type="predicted"/>
<dbReference type="RefSeq" id="WP_025707479.1">
    <property type="nucleotide sequence ID" value="NZ_CP009287.1"/>
</dbReference>
<name>A0A089MHF0_9BACL</name>
<keyword evidence="1" id="KW-0472">Membrane</keyword>
<dbReference type="HOGENOM" id="CLU_202626_1_1_9"/>
<keyword evidence="1" id="KW-0812">Transmembrane</keyword>
<accession>A0A089MHF0</accession>
<protein>
    <submittedName>
        <fullName evidence="2">Uncharacterized protein</fullName>
    </submittedName>
</protein>
<feature type="transmembrane region" description="Helical" evidence="1">
    <location>
        <begin position="29"/>
        <end position="48"/>
    </location>
</feature>
<gene>
    <name evidence="2" type="ORF">PGRAT_27120</name>
</gene>
<evidence type="ECO:0000256" key="1">
    <source>
        <dbReference type="SAM" id="Phobius"/>
    </source>
</evidence>
<sequence>MGKGLSLWFAVSSILLLTAASISISSNIWLALLLGVLCILNIGWGFILKARLRRKAETEAHQSS</sequence>
<keyword evidence="3" id="KW-1185">Reference proteome</keyword>
<dbReference type="Proteomes" id="UP000029500">
    <property type="component" value="Chromosome"/>
</dbReference>
<organism evidence="2 3">
    <name type="scientific">Paenibacillus graminis</name>
    <dbReference type="NCBI Taxonomy" id="189425"/>
    <lineage>
        <taxon>Bacteria</taxon>
        <taxon>Bacillati</taxon>
        <taxon>Bacillota</taxon>
        <taxon>Bacilli</taxon>
        <taxon>Bacillales</taxon>
        <taxon>Paenibacillaceae</taxon>
        <taxon>Paenibacillus</taxon>
    </lineage>
</organism>
<dbReference type="AlphaFoldDB" id="A0A089MHF0"/>
<dbReference type="eggNOG" id="ENOG5034CEV">
    <property type="taxonomic scope" value="Bacteria"/>
</dbReference>
<keyword evidence="1" id="KW-1133">Transmembrane helix</keyword>
<evidence type="ECO:0000313" key="3">
    <source>
        <dbReference type="Proteomes" id="UP000029500"/>
    </source>
</evidence>
<dbReference type="OrthoDB" id="2628998at2"/>